<gene>
    <name evidence="1" type="ORF">NC653_032044</name>
</gene>
<comment type="caution">
    <text evidence="1">The sequence shown here is derived from an EMBL/GenBank/DDBJ whole genome shotgun (WGS) entry which is preliminary data.</text>
</comment>
<evidence type="ECO:0000313" key="1">
    <source>
        <dbReference type="EMBL" id="KAJ6971412.1"/>
    </source>
</evidence>
<keyword evidence="2" id="KW-1185">Reference proteome</keyword>
<evidence type="ECO:0000313" key="2">
    <source>
        <dbReference type="Proteomes" id="UP001164929"/>
    </source>
</evidence>
<organism evidence="1 2">
    <name type="scientific">Populus alba x Populus x berolinensis</name>
    <dbReference type="NCBI Taxonomy" id="444605"/>
    <lineage>
        <taxon>Eukaryota</taxon>
        <taxon>Viridiplantae</taxon>
        <taxon>Streptophyta</taxon>
        <taxon>Embryophyta</taxon>
        <taxon>Tracheophyta</taxon>
        <taxon>Spermatophyta</taxon>
        <taxon>Magnoliopsida</taxon>
        <taxon>eudicotyledons</taxon>
        <taxon>Gunneridae</taxon>
        <taxon>Pentapetalae</taxon>
        <taxon>rosids</taxon>
        <taxon>fabids</taxon>
        <taxon>Malpighiales</taxon>
        <taxon>Salicaceae</taxon>
        <taxon>Saliceae</taxon>
        <taxon>Populus</taxon>
    </lineage>
</organism>
<dbReference type="Proteomes" id="UP001164929">
    <property type="component" value="Chromosome 14"/>
</dbReference>
<dbReference type="AlphaFoldDB" id="A0AAD6LQE3"/>
<dbReference type="EMBL" id="JAQIZT010000014">
    <property type="protein sequence ID" value="KAJ6971412.1"/>
    <property type="molecule type" value="Genomic_DNA"/>
</dbReference>
<protein>
    <submittedName>
        <fullName evidence="1">Uncharacterized protein</fullName>
    </submittedName>
</protein>
<proteinExistence type="predicted"/>
<dbReference type="Gene3D" id="1.50.10.20">
    <property type="match status" value="1"/>
</dbReference>
<reference evidence="1" key="1">
    <citation type="journal article" date="2023" name="Mol. Ecol. Resour.">
        <title>Chromosome-level genome assembly of a triploid poplar Populus alba 'Berolinensis'.</title>
        <authorList>
            <person name="Chen S."/>
            <person name="Yu Y."/>
            <person name="Wang X."/>
            <person name="Wang S."/>
            <person name="Zhang T."/>
            <person name="Zhou Y."/>
            <person name="He R."/>
            <person name="Meng N."/>
            <person name="Wang Y."/>
            <person name="Liu W."/>
            <person name="Liu Z."/>
            <person name="Liu J."/>
            <person name="Guo Q."/>
            <person name="Huang H."/>
            <person name="Sederoff R.R."/>
            <person name="Wang G."/>
            <person name="Qu G."/>
            <person name="Chen S."/>
        </authorList>
    </citation>
    <scope>NUCLEOTIDE SEQUENCE</scope>
    <source>
        <strain evidence="1">SC-2020</strain>
    </source>
</reference>
<accession>A0AAD6LQE3</accession>
<name>A0AAD6LQE3_9ROSI</name>
<dbReference type="SUPFAM" id="SSF48239">
    <property type="entry name" value="Terpenoid cyclases/Protein prenyltransferases"/>
    <property type="match status" value="1"/>
</dbReference>
<sequence length="37" mass="4128">MVGVVFNKNCMISHSAYRNIFPTLALGECCRQVLQAL</sequence>
<dbReference type="InterPro" id="IPR008930">
    <property type="entry name" value="Terpenoid_cyclase/PrenylTrfase"/>
</dbReference>